<dbReference type="EMBL" id="CP092625">
    <property type="protein sequence ID" value="UMM44566.1"/>
    <property type="molecule type" value="Genomic_DNA"/>
</dbReference>
<keyword evidence="2" id="KW-1185">Reference proteome</keyword>
<gene>
    <name evidence="1" type="ORF">L5515_019698</name>
</gene>
<name>A0AAE9JTG8_CAEBR</name>
<protein>
    <submittedName>
        <fullName evidence="1">Uncharacterized protein</fullName>
    </submittedName>
</protein>
<evidence type="ECO:0000313" key="2">
    <source>
        <dbReference type="Proteomes" id="UP000829354"/>
    </source>
</evidence>
<accession>A0AAE9JTG8</accession>
<organism evidence="1 2">
    <name type="scientific">Caenorhabditis briggsae</name>
    <dbReference type="NCBI Taxonomy" id="6238"/>
    <lineage>
        <taxon>Eukaryota</taxon>
        <taxon>Metazoa</taxon>
        <taxon>Ecdysozoa</taxon>
        <taxon>Nematoda</taxon>
        <taxon>Chromadorea</taxon>
        <taxon>Rhabditida</taxon>
        <taxon>Rhabditina</taxon>
        <taxon>Rhabditomorpha</taxon>
        <taxon>Rhabditoidea</taxon>
        <taxon>Rhabditidae</taxon>
        <taxon>Peloderinae</taxon>
        <taxon>Caenorhabditis</taxon>
    </lineage>
</organism>
<dbReference type="Proteomes" id="UP000829354">
    <property type="component" value="Chromosome X"/>
</dbReference>
<sequence length="99" mass="11118">MDQQGRSTASKILASFARDELLAERGMSVQLIRSRTNMLMDRGTEQKRLKSGFGVRLDCQSIGAHLKIVEIIMDGPCHAEMDSQQMKNNCKTNCNFVII</sequence>
<reference evidence="1 2" key="1">
    <citation type="submission" date="2022-04" db="EMBL/GenBank/DDBJ databases">
        <title>Chromosome-level reference genomes for two strains of Caenorhabditis briggsae: an improved platform for comparative genomics.</title>
        <authorList>
            <person name="Stevens L."/>
            <person name="Andersen E."/>
        </authorList>
    </citation>
    <scope>NUCLEOTIDE SEQUENCE [LARGE SCALE GENOMIC DNA]</scope>
    <source>
        <strain evidence="1">VX34</strain>
        <tissue evidence="1">Whole-organism</tissue>
    </source>
</reference>
<evidence type="ECO:0000313" key="1">
    <source>
        <dbReference type="EMBL" id="UMM44566.1"/>
    </source>
</evidence>
<dbReference type="AlphaFoldDB" id="A0AAE9JTG8"/>
<proteinExistence type="predicted"/>